<dbReference type="Gene3D" id="3.30.40.10">
    <property type="entry name" value="Zinc/RING finger domain, C3HC4 (zinc finger)"/>
    <property type="match status" value="1"/>
</dbReference>
<dbReference type="InterPro" id="IPR032838">
    <property type="entry name" value="Vwaint_dom"/>
</dbReference>
<dbReference type="SUPFAM" id="SSF53300">
    <property type="entry name" value="vWA-like"/>
    <property type="match status" value="1"/>
</dbReference>
<feature type="compositionally biased region" description="Low complexity" evidence="3">
    <location>
        <begin position="1284"/>
        <end position="1296"/>
    </location>
</feature>
<evidence type="ECO:0000259" key="4">
    <source>
        <dbReference type="PROSITE" id="PS50089"/>
    </source>
</evidence>
<feature type="region of interest" description="Disordered" evidence="3">
    <location>
        <begin position="657"/>
        <end position="680"/>
    </location>
</feature>
<name>A0A817B8B1_BRANA</name>
<evidence type="ECO:0000256" key="1">
    <source>
        <dbReference type="PROSITE-ProRule" id="PRU00175"/>
    </source>
</evidence>
<protein>
    <submittedName>
        <fullName evidence="6">(rape) hypothetical protein</fullName>
    </submittedName>
</protein>
<evidence type="ECO:0000259" key="5">
    <source>
        <dbReference type="PROSITE" id="PS50234"/>
    </source>
</evidence>
<dbReference type="PROSITE" id="PS50089">
    <property type="entry name" value="ZF_RING_2"/>
    <property type="match status" value="1"/>
</dbReference>
<dbReference type="PANTHER" id="PTHR10579:SF158">
    <property type="entry name" value="RETROELEMENT POL POLYPROTEIN-LIKE"/>
    <property type="match status" value="1"/>
</dbReference>
<dbReference type="PANTHER" id="PTHR10579">
    <property type="entry name" value="CALCIUM-ACTIVATED CHLORIDE CHANNEL REGULATOR"/>
    <property type="match status" value="1"/>
</dbReference>
<dbReference type="InterPro" id="IPR051266">
    <property type="entry name" value="CLCR"/>
</dbReference>
<gene>
    <name evidence="6" type="ORF">DARMORV10_A10P17960.1</name>
</gene>
<dbReference type="InterPro" id="IPR001841">
    <property type="entry name" value="Znf_RING"/>
</dbReference>
<feature type="region of interest" description="Disordered" evidence="3">
    <location>
        <begin position="282"/>
        <end position="310"/>
    </location>
</feature>
<dbReference type="CDD" id="cd23114">
    <property type="entry name" value="RING-H2_WAVH2"/>
    <property type="match status" value="1"/>
</dbReference>
<reference evidence="6" key="1">
    <citation type="submission" date="2021-01" db="EMBL/GenBank/DDBJ databases">
        <authorList>
            <consortium name="Genoscope - CEA"/>
            <person name="William W."/>
        </authorList>
    </citation>
    <scope>NUCLEOTIDE SEQUENCE</scope>
</reference>
<dbReference type="Pfam" id="PF04784">
    <property type="entry name" value="DUF547"/>
    <property type="match status" value="1"/>
</dbReference>
<dbReference type="FunFam" id="3.40.50.410:FF:000115">
    <property type="entry name" value="Retroelement pol polyprotein-like"/>
    <property type="match status" value="1"/>
</dbReference>
<keyword evidence="1" id="KW-0862">Zinc</keyword>
<dbReference type="SMART" id="SM00327">
    <property type="entry name" value="VWA"/>
    <property type="match status" value="1"/>
</dbReference>
<dbReference type="Proteomes" id="UP001295469">
    <property type="component" value="Chromosome A10"/>
</dbReference>
<feature type="compositionally biased region" description="Polar residues" evidence="3">
    <location>
        <begin position="162"/>
        <end position="189"/>
    </location>
</feature>
<feature type="region of interest" description="Disordered" evidence="3">
    <location>
        <begin position="763"/>
        <end position="782"/>
    </location>
</feature>
<feature type="domain" description="RING-type" evidence="4">
    <location>
        <begin position="692"/>
        <end position="736"/>
    </location>
</feature>
<dbReference type="Pfam" id="PF14624">
    <property type="entry name" value="Vwaint"/>
    <property type="match status" value="1"/>
</dbReference>
<dbReference type="SUPFAM" id="SSF57850">
    <property type="entry name" value="RING/U-box"/>
    <property type="match status" value="1"/>
</dbReference>
<feature type="compositionally biased region" description="Polar residues" evidence="3">
    <location>
        <begin position="212"/>
        <end position="227"/>
    </location>
</feature>
<evidence type="ECO:0000256" key="3">
    <source>
        <dbReference type="SAM" id="MobiDB-lite"/>
    </source>
</evidence>
<accession>A0A817B8B1</accession>
<dbReference type="InterPro" id="IPR006869">
    <property type="entry name" value="DUF547"/>
</dbReference>
<dbReference type="InterPro" id="IPR013083">
    <property type="entry name" value="Znf_RING/FYVE/PHD"/>
</dbReference>
<dbReference type="InterPro" id="IPR002035">
    <property type="entry name" value="VWF_A"/>
</dbReference>
<dbReference type="GO" id="GO:0008270">
    <property type="term" value="F:zinc ion binding"/>
    <property type="evidence" value="ECO:0007669"/>
    <property type="project" value="UniProtKB-KW"/>
</dbReference>
<dbReference type="Pfam" id="PF17123">
    <property type="entry name" value="zf-RING_11"/>
    <property type="match status" value="1"/>
</dbReference>
<dbReference type="InterPro" id="IPR036465">
    <property type="entry name" value="vWFA_dom_sf"/>
</dbReference>
<feature type="region of interest" description="Disordered" evidence="3">
    <location>
        <begin position="57"/>
        <end position="78"/>
    </location>
</feature>
<keyword evidence="1" id="KW-0479">Metal-binding</keyword>
<organism evidence="6">
    <name type="scientific">Brassica napus</name>
    <name type="common">Rape</name>
    <dbReference type="NCBI Taxonomy" id="3708"/>
    <lineage>
        <taxon>Eukaryota</taxon>
        <taxon>Viridiplantae</taxon>
        <taxon>Streptophyta</taxon>
        <taxon>Embryophyta</taxon>
        <taxon>Tracheophyta</taxon>
        <taxon>Spermatophyta</taxon>
        <taxon>Magnoliopsida</taxon>
        <taxon>eudicotyledons</taxon>
        <taxon>Gunneridae</taxon>
        <taxon>Pentapetalae</taxon>
        <taxon>rosids</taxon>
        <taxon>malvids</taxon>
        <taxon>Brassicales</taxon>
        <taxon>Brassicaceae</taxon>
        <taxon>Brassiceae</taxon>
        <taxon>Brassica</taxon>
    </lineage>
</organism>
<keyword evidence="1" id="KW-0863">Zinc-finger</keyword>
<keyword evidence="2" id="KW-0175">Coiled coil</keyword>
<dbReference type="InterPro" id="IPR025757">
    <property type="entry name" value="MIP1_Leuzipper"/>
</dbReference>
<evidence type="ECO:0000313" key="6">
    <source>
        <dbReference type="EMBL" id="CAF2336788.1"/>
    </source>
</evidence>
<dbReference type="Pfam" id="PF00092">
    <property type="entry name" value="VWA"/>
    <property type="match status" value="1"/>
</dbReference>
<feature type="compositionally biased region" description="Low complexity" evidence="3">
    <location>
        <begin position="766"/>
        <end position="775"/>
    </location>
</feature>
<dbReference type="PROSITE" id="PS50234">
    <property type="entry name" value="VWFA"/>
    <property type="match status" value="1"/>
</dbReference>
<sequence>MSRSSSINLLHYHYLPSGLNQSSSRFCLTAPSSYRWSSPEDDCSILAMPTTTLPRSISPFNVPHSVRTKKPNGQQKKEEIEKEVWMLREMLDEEEKTREILERVQKHEHPSSSSVTLPASLPPKMKELITELSLVEGEISRLEIQISHLQINLKQEQDETLRQATTSSSRRAWQANESYNNDDITSHQTPELPKYPNFPPPSPIVNKGMMKNENNNTRSSTSHHQENATFETRTLHFINKAIKGNYTTQSFHKSNEKVGLVEKENHRSKLQENTNTKKVIRTMKSPSPLREPRYSSPKPNKDRVALDTSLDLPPKSLSSTILMEDGQNIQKWHPNKLAEDIMKCLNFIYVRLLRTTRVMELEKSGPVSRSAHFSLSSKSFRVDNTASGLSKSVNLVSYKESRQQDPYGIFDVEASLARDIGPYKNLVIFTSSSMDSKCISSSSSVSLIRKLRVLMNNLETVDLRVLSHQQKLAFWINMFNACIMHGYLQHGVPKTTEKLQSLVYNKATINVGGKNISANTIEHCILRKPANSTMSKDREEMIIRKLYGVETTEPNIIFALSCGTRSSPAYLQASVVVTEAKRVILSELLVKHAADFVDARADSSCGEMGSLILIPARKEMGSKWRKAKLALGLNLCLYVPKTLEESSSLSRRSNDAVSLSPVTVPRPTTPTPSSSGLRLPRSISISSSKKTCAICLTTMKAGQGHAIFTAECSHSFHFHCITTNVQHGNQICPVCRAKWNEVPLQIPNAKSKPIVRPRDDAWMTIPPRRSSQNQPSPRPERLRPVSMIFNNEPAVFNDDEALEPQHHNPAESTKPGGVSGKLEVKTYPEISEVVRSVSFKDFSVLINLKAPPVSSSSSSSRAPVDLVTVLDVSGSMAGTKLALLKRAMGFVIQNLGPFDRLSVISFSSTSRRSFPLRLMTETGKQEALQAVNSLVSNGGTNIAEGLTKGAKVLIDRRFKNSVSSIVLLSDGQDTYTMTSPTGSNTKGADYKTLLPKEVNRIPVHAFGFGADHDASLMHSIAENSGGTFSFIESETVIQDAFAQCIGGLLSVMVQELRVKIECVHPMLKIGSVKAGSYRFDSRTGSIEVGDLYAEEERNFLVNLDVPVVDGVLDTMSLLKVGCVYRDPVTKETVDLSNSGEVKILRPVLEQRPVVSVEVDRQKIRLRAAEAISEARVLAERGDLTGAVSVLETCRGVLSETVSGKAGDALCVSLCAELKETQERMASRQVYESSGRAYVLAGLSSHSWQRATARGDMSDTTTMSYQTQSMVDMVNLSQTMTFGCPRASSNANSSSNPNPSPSARRKLRQALTFPARPRAR</sequence>
<dbReference type="SMART" id="SM00184">
    <property type="entry name" value="RING"/>
    <property type="match status" value="1"/>
</dbReference>
<evidence type="ECO:0000256" key="2">
    <source>
        <dbReference type="SAM" id="Coils"/>
    </source>
</evidence>
<dbReference type="EMBL" id="HG994364">
    <property type="protein sequence ID" value="CAF2336788.1"/>
    <property type="molecule type" value="Genomic_DNA"/>
</dbReference>
<dbReference type="Pfam" id="PF14389">
    <property type="entry name" value="Lzipper-MIP1"/>
    <property type="match status" value="1"/>
</dbReference>
<proteinExistence type="predicted"/>
<feature type="region of interest" description="Disordered" evidence="3">
    <location>
        <begin position="162"/>
        <end position="227"/>
    </location>
</feature>
<feature type="domain" description="VWFA" evidence="5">
    <location>
        <begin position="865"/>
        <end position="1056"/>
    </location>
</feature>
<feature type="coiled-coil region" evidence="2">
    <location>
        <begin position="125"/>
        <end position="159"/>
    </location>
</feature>
<feature type="region of interest" description="Disordered" evidence="3">
    <location>
        <begin position="1283"/>
        <end position="1319"/>
    </location>
</feature>
<dbReference type="Gene3D" id="3.40.50.410">
    <property type="entry name" value="von Willebrand factor, type A domain"/>
    <property type="match status" value="1"/>
</dbReference>